<feature type="transmembrane region" description="Helical" evidence="8">
    <location>
        <begin position="6"/>
        <end position="23"/>
    </location>
</feature>
<dbReference type="GO" id="GO:0033961">
    <property type="term" value="F:cis-stilbene-oxide hydrolase activity"/>
    <property type="evidence" value="ECO:0007669"/>
    <property type="project" value="UniProtKB-UniRule"/>
</dbReference>
<accession>A0A1B0CI09</accession>
<keyword evidence="5 6" id="KW-0378">Hydrolase</keyword>
<keyword evidence="6 8" id="KW-0472">Membrane</keyword>
<evidence type="ECO:0000256" key="1">
    <source>
        <dbReference type="ARBA" id="ARBA00000221"/>
    </source>
</evidence>
<dbReference type="AlphaFoldDB" id="A0A1B0CI09"/>
<evidence type="ECO:0000256" key="8">
    <source>
        <dbReference type="SAM" id="Phobius"/>
    </source>
</evidence>
<evidence type="ECO:0000256" key="4">
    <source>
        <dbReference type="ARBA" id="ARBA00022797"/>
    </source>
</evidence>
<comment type="function">
    <text evidence="6">Catalyzes juvenile hormone hydrolysis.</text>
</comment>
<comment type="catalytic activity">
    <reaction evidence="6">
        <text>cis-stilbene oxide + H2O = (1R,2R)-hydrobenzoin</text>
        <dbReference type="Rhea" id="RHEA:23900"/>
        <dbReference type="ChEBI" id="CHEBI:15377"/>
        <dbReference type="ChEBI" id="CHEBI:50004"/>
        <dbReference type="ChEBI" id="CHEBI:50014"/>
        <dbReference type="EC" id="3.3.2.9"/>
    </reaction>
</comment>
<keyword evidence="4 6" id="KW-0058">Aromatic hydrocarbons catabolism</keyword>
<evidence type="ECO:0000313" key="11">
    <source>
        <dbReference type="Proteomes" id="UP000092461"/>
    </source>
</evidence>
<evidence type="ECO:0000256" key="2">
    <source>
        <dbReference type="ARBA" id="ARBA00004111"/>
    </source>
</evidence>
<feature type="domain" description="Epoxide hydrolase N-terminal" evidence="9">
    <location>
        <begin position="55"/>
        <end position="166"/>
    </location>
</feature>
<dbReference type="InterPro" id="IPR029058">
    <property type="entry name" value="AB_hydrolase_fold"/>
</dbReference>
<dbReference type="PANTHER" id="PTHR21661:SF35">
    <property type="entry name" value="EPOXIDE HYDROLASE"/>
    <property type="match status" value="1"/>
</dbReference>
<name>A0A1B0CI09_LUTLO</name>
<dbReference type="EMBL" id="AJWK01012956">
    <property type="status" value="NOT_ANNOTATED_CDS"/>
    <property type="molecule type" value="Genomic_DNA"/>
</dbReference>
<reference evidence="10" key="1">
    <citation type="submission" date="2020-05" db="UniProtKB">
        <authorList>
            <consortium name="EnsemblMetazoa"/>
        </authorList>
    </citation>
    <scope>IDENTIFICATION</scope>
    <source>
        <strain evidence="10">Jacobina</strain>
    </source>
</reference>
<keyword evidence="8" id="KW-0812">Transmembrane</keyword>
<dbReference type="EMBL" id="AJWK01012954">
    <property type="status" value="NOT_ANNOTATED_CDS"/>
    <property type="molecule type" value="Genomic_DNA"/>
</dbReference>
<dbReference type="GO" id="GO:0097176">
    <property type="term" value="P:epoxide metabolic process"/>
    <property type="evidence" value="ECO:0007669"/>
    <property type="project" value="TreeGrafter"/>
</dbReference>
<feature type="active site" description="Nucleophile" evidence="7">
    <location>
        <position position="229"/>
    </location>
</feature>
<keyword evidence="11" id="KW-1185">Reference proteome</keyword>
<dbReference type="InterPro" id="IPR016292">
    <property type="entry name" value="Epoxide_hydrolase"/>
</dbReference>
<comment type="subcellular location">
    <subcellularLocation>
        <location evidence="6">Endoplasmic reticulum membrane</location>
    </subcellularLocation>
    <subcellularLocation>
        <location evidence="2">Microsome membrane</location>
        <topology evidence="2">Single-pass membrane protein</topology>
    </subcellularLocation>
</comment>
<evidence type="ECO:0000313" key="10">
    <source>
        <dbReference type="EnsemblMetazoa" id="LLOJ004071-PA"/>
    </source>
</evidence>
<keyword evidence="8" id="KW-1133">Transmembrane helix</keyword>
<dbReference type="PANTHER" id="PTHR21661">
    <property type="entry name" value="EPOXIDE HYDROLASE 1-RELATED"/>
    <property type="match status" value="1"/>
</dbReference>
<dbReference type="EMBL" id="AJWK01012955">
    <property type="status" value="NOT_ANNOTATED_CDS"/>
    <property type="molecule type" value="Genomic_DNA"/>
</dbReference>
<dbReference type="PIRSF" id="PIRSF001112">
    <property type="entry name" value="Epoxide_hydrolase"/>
    <property type="match status" value="1"/>
</dbReference>
<comment type="catalytic activity">
    <reaction evidence="1 6">
        <text>1-(4-methoxyphenyl)-N-methyl-N-[(3-methyloxetan-3-yl)methyl]methanamine + H2O = 2-{[(4-methoxybenzyl)(methyl)amino]methyl}-2-methylpropane-1,3-diol</text>
        <dbReference type="Rhea" id="RHEA:55764"/>
        <dbReference type="ChEBI" id="CHEBI:15377"/>
        <dbReference type="ChEBI" id="CHEBI:139161"/>
        <dbReference type="ChEBI" id="CHEBI:139164"/>
        <dbReference type="EC" id="3.3.2.9"/>
    </reaction>
</comment>
<protein>
    <recommendedName>
        <fullName evidence="6">Epoxide hydrolase</fullName>
        <ecNumber evidence="6">3.3.2.9</ecNumber>
    </recommendedName>
</protein>
<dbReference type="InterPro" id="IPR010497">
    <property type="entry name" value="Epoxide_hydro_N"/>
</dbReference>
<feature type="active site" description="Proton donor" evidence="7">
    <location>
        <position position="375"/>
    </location>
</feature>
<evidence type="ECO:0000259" key="9">
    <source>
        <dbReference type="Pfam" id="PF06441"/>
    </source>
</evidence>
<sequence length="465" mass="52815">MGLFGNFILIFIGLCGFLGVRVYKQNFGPLPKPDLDVAAYWGPGDKATYKEDTTVHPFKISFSPEVISKLKTKLEDLPEYHPPLEGVNFEYGFNSNHLKQVIKYWKDGYLSKWDLRQAYLNKYPHFKTKIQGLDIHFIHVKPTKASGKPVLPILLMHGWPGSIVEFYSLIEKLQKNEDYDFQMVIPSLPGYGFSQASAKTGLGPAEVAVVMRNLMVRLGYQKFYVQGGDWGSLIGSVLVTLFPENSLGYHSNMCGAMPPTYAIKTFIASLHPTYFIPEEHVNFFYPFWSKFGFILEESGYMHIQCTKPDTIGTTLTGNPVGLAAYILEKFSTWTNSEYRNLPDGGLSKRFTMDAMLDNVMIYYLTNSITTSQRLYSEAFTYKQMGLNLDRVPTPVPTGCARFKHDLSHTIDWILKDKFPNLVHSTYHPDGGHFAAMEVPDVMYKDLMDFIKKVQNAGKTKPNNEL</sequence>
<evidence type="ECO:0000256" key="3">
    <source>
        <dbReference type="ARBA" id="ARBA00010088"/>
    </source>
</evidence>
<dbReference type="EnsemblMetazoa" id="LLOJ004071-RA">
    <property type="protein sequence ID" value="LLOJ004071-PA"/>
    <property type="gene ID" value="LLOJ004071"/>
</dbReference>
<dbReference type="InterPro" id="IPR000639">
    <property type="entry name" value="Epox_hydrolase-like"/>
</dbReference>
<dbReference type="Proteomes" id="UP000092461">
    <property type="component" value="Unassembled WGS sequence"/>
</dbReference>
<dbReference type="Gene3D" id="3.40.50.1820">
    <property type="entry name" value="alpha/beta hydrolase"/>
    <property type="match status" value="1"/>
</dbReference>
<feature type="active site" description="Proton acceptor" evidence="7">
    <location>
        <position position="432"/>
    </location>
</feature>
<dbReference type="VEuPathDB" id="VectorBase:LLOJ004071"/>
<evidence type="ECO:0000256" key="7">
    <source>
        <dbReference type="PIRSR" id="PIRSR001112-1"/>
    </source>
</evidence>
<dbReference type="SUPFAM" id="SSF53474">
    <property type="entry name" value="alpha/beta-Hydrolases"/>
    <property type="match status" value="1"/>
</dbReference>
<organism evidence="10 11">
    <name type="scientific">Lutzomyia longipalpis</name>
    <name type="common">Sand fly</name>
    <dbReference type="NCBI Taxonomy" id="7200"/>
    <lineage>
        <taxon>Eukaryota</taxon>
        <taxon>Metazoa</taxon>
        <taxon>Ecdysozoa</taxon>
        <taxon>Arthropoda</taxon>
        <taxon>Hexapoda</taxon>
        <taxon>Insecta</taxon>
        <taxon>Pterygota</taxon>
        <taxon>Neoptera</taxon>
        <taxon>Endopterygota</taxon>
        <taxon>Diptera</taxon>
        <taxon>Nematocera</taxon>
        <taxon>Psychodoidea</taxon>
        <taxon>Psychodidae</taxon>
        <taxon>Lutzomyia</taxon>
        <taxon>Lutzomyia</taxon>
    </lineage>
</organism>
<evidence type="ECO:0000256" key="6">
    <source>
        <dbReference type="PIRNR" id="PIRNR001112"/>
    </source>
</evidence>
<dbReference type="EC" id="3.3.2.9" evidence="6"/>
<dbReference type="Pfam" id="PF06441">
    <property type="entry name" value="EHN"/>
    <property type="match status" value="1"/>
</dbReference>
<keyword evidence="6" id="KW-0256">Endoplasmic reticulum</keyword>
<evidence type="ECO:0000256" key="5">
    <source>
        <dbReference type="ARBA" id="ARBA00022801"/>
    </source>
</evidence>
<proteinExistence type="inferred from homology"/>
<dbReference type="PRINTS" id="PR00412">
    <property type="entry name" value="EPOXHYDRLASE"/>
</dbReference>
<comment type="similarity">
    <text evidence="3 6">Belongs to the peptidase S33 family.</text>
</comment>
<dbReference type="VEuPathDB" id="VectorBase:LLONM1_007342"/>
<dbReference type="GO" id="GO:0005789">
    <property type="term" value="C:endoplasmic reticulum membrane"/>
    <property type="evidence" value="ECO:0007669"/>
    <property type="project" value="UniProtKB-SubCell"/>
</dbReference>